<feature type="region of interest" description="Disordered" evidence="4">
    <location>
        <begin position="930"/>
        <end position="1048"/>
    </location>
</feature>
<dbReference type="GO" id="GO:0006355">
    <property type="term" value="P:regulation of DNA-templated transcription"/>
    <property type="evidence" value="ECO:0007669"/>
    <property type="project" value="TreeGrafter"/>
</dbReference>
<evidence type="ECO:0000313" key="7">
    <source>
        <dbReference type="Proteomes" id="UP000729913"/>
    </source>
</evidence>
<dbReference type="AlphaFoldDB" id="A0A8J5R583"/>
<keyword evidence="3" id="KW-0539">Nucleus</keyword>
<protein>
    <recommendedName>
        <fullName evidence="5">Myb-like domain-containing protein</fullName>
    </recommendedName>
</protein>
<dbReference type="PROSITE" id="PS50090">
    <property type="entry name" value="MYB_LIKE"/>
    <property type="match status" value="1"/>
</dbReference>
<dbReference type="EMBL" id="JAAOIC020000048">
    <property type="protein sequence ID" value="KAG8036651.1"/>
    <property type="molecule type" value="Genomic_DNA"/>
</dbReference>
<evidence type="ECO:0000313" key="6">
    <source>
        <dbReference type="EMBL" id="KAG8036651.1"/>
    </source>
</evidence>
<sequence>MDQDYEAGDFEFPVIYYDDEKNSSYESDSETGLQIDVAEVDDNERPTKRRRLEITDMMVLDEVEEELERQLDAKAAKTNLTAINVKNIIKHVITNEHVLAMVNNSIYNSEEAAVFEPKLTRAKAKIPHVPTEEENIGQRTRSKLSLSEIPIEAIEKAFVPPDITLDMYDWDNNDKDPAWIGFLNNYTNPEAEVEDDTEADPEYNILEDHDEELFDKEEFRADKAVKIPRKELNDLISEMVEFIDIYLPESNDATKKKKATDEPETLVQDIPQMETNVPIVHSEPTPNETELSRALDEDFRALLNIQFQQHIQLMTQHFLMTYKHPKLHSQSVTCEENLDSIKSLQKDENSAFNIFNLDEALKTVQGWKNQFKDEQFSHGITIKMVHDNVKEEELRLKKTRFLPKLHPRLKSFIMGSKALLYPHLLPHQPFSSILKPNVRENTLSYFPSEIQLLGLGVSEFCPYIESHKKRWKKKMLLMDAAQLIAEYLMPVRKPSALYERIITLRASREPNPVKTYFKTGSIPPKIHYIAVDNDMVEPKYQPLESLPKMWQDYIQNNDREENESYLALMSLLSSSTDNMIIDSSFCTPTVNMLTNSSTRESASKKSAKQTANSTGNKEDSEAKEGTSSGTISVQTRKTTPRLAKIRSAQNMKLMTQVSGSKNLSSSNSESIKLNDKEDSTETSQELIGSSKGDNEDEIAELMLASTTIKKDTINRKKAKQARESENIKRMYEAEKESEERATKFAESFLQKLHITLESTQVYFAKQPSRMMRVMQALTQLAAEANPTLELIHTTMDPILKGHQLIIDMFQQVLPTGKPPQSLFSPSLFENLTCPVLPHDKNRIFTVDSPELYENIELPTPAVQDDHYGGDNCKCDCHDTNEPHLKTRMEHCISCGIRYLNGRLYLQTPEGLRPAKVEFPGDEEEKLENISRVSLKTTDKTASTAVPSTSRRRKSSKNDINTDEQTQKQCSLKTSPIKDNDDSDKVMSKSKRGGKSPPKSLEHRRLSKSTENNANSNVPISSSSVTSTTNEVTYPLKSKREKRAERREAKAESKNFALELNKLNEMSVVNNSVSELTKEVESDKEALIAVNDCAIENNLTYDIKDNPTVKNVDHDDHDDHGKSSSINELVNNSSWTRQEDSLLLQHVQKDYSESTFITVSKLLGNRTVTEVKERCQALLVLLEKML</sequence>
<dbReference type="PANTHER" id="PTHR16088:SF3">
    <property type="entry name" value="GON-4-LIKE PROTEIN"/>
    <property type="match status" value="1"/>
</dbReference>
<proteinExistence type="predicted"/>
<name>A0A8J5R583_9HYME</name>
<gene>
    <name evidence="6" type="ORF">G9C98_003973</name>
</gene>
<feature type="region of interest" description="Disordered" evidence="4">
    <location>
        <begin position="595"/>
        <end position="693"/>
    </location>
</feature>
<feature type="compositionally biased region" description="Polar residues" evidence="4">
    <location>
        <begin position="625"/>
        <end position="637"/>
    </location>
</feature>
<dbReference type="GO" id="GO:0005634">
    <property type="term" value="C:nucleus"/>
    <property type="evidence" value="ECO:0007669"/>
    <property type="project" value="TreeGrafter"/>
</dbReference>
<evidence type="ECO:0000256" key="3">
    <source>
        <dbReference type="ARBA" id="ARBA00023242"/>
    </source>
</evidence>
<keyword evidence="7" id="KW-1185">Reference proteome</keyword>
<dbReference type="PANTHER" id="PTHR16088">
    <property type="entry name" value="YY1 ASSOCIATED PROTEIN-RELATED"/>
    <property type="match status" value="1"/>
</dbReference>
<dbReference type="Pfam" id="PF21227">
    <property type="entry name" value="Myb_DNA-binding_7"/>
    <property type="match status" value="1"/>
</dbReference>
<dbReference type="OrthoDB" id="6257037at2759"/>
<feature type="compositionally biased region" description="Polar residues" evidence="4">
    <location>
        <begin position="962"/>
        <end position="973"/>
    </location>
</feature>
<dbReference type="Proteomes" id="UP000729913">
    <property type="component" value="Unassembled WGS sequence"/>
</dbReference>
<reference evidence="6" key="1">
    <citation type="submission" date="2020-03" db="EMBL/GenBank/DDBJ databases">
        <authorList>
            <person name="Chebbi M.A."/>
            <person name="Drezen J.M."/>
        </authorList>
    </citation>
    <scope>NUCLEOTIDE SEQUENCE</scope>
    <source>
        <tissue evidence="6">Whole body</tissue>
    </source>
</reference>
<keyword evidence="2" id="KW-0804">Transcription</keyword>
<accession>A0A8J5R583</accession>
<evidence type="ECO:0000259" key="5">
    <source>
        <dbReference type="PROSITE" id="PS50090"/>
    </source>
</evidence>
<evidence type="ECO:0000256" key="2">
    <source>
        <dbReference type="ARBA" id="ARBA00023163"/>
    </source>
</evidence>
<dbReference type="InterPro" id="IPR001005">
    <property type="entry name" value="SANT/Myb"/>
</dbReference>
<feature type="domain" description="Myb-like" evidence="5">
    <location>
        <begin position="1126"/>
        <end position="1178"/>
    </location>
</feature>
<feature type="compositionally biased region" description="Polar residues" evidence="4">
    <location>
        <begin position="930"/>
        <end position="948"/>
    </location>
</feature>
<feature type="compositionally biased region" description="Low complexity" evidence="4">
    <location>
        <begin position="658"/>
        <end position="671"/>
    </location>
</feature>
<organism evidence="6 7">
    <name type="scientific">Cotesia typhae</name>
    <dbReference type="NCBI Taxonomy" id="2053667"/>
    <lineage>
        <taxon>Eukaryota</taxon>
        <taxon>Metazoa</taxon>
        <taxon>Ecdysozoa</taxon>
        <taxon>Arthropoda</taxon>
        <taxon>Hexapoda</taxon>
        <taxon>Insecta</taxon>
        <taxon>Pterygota</taxon>
        <taxon>Neoptera</taxon>
        <taxon>Endopterygota</taxon>
        <taxon>Hymenoptera</taxon>
        <taxon>Apocrita</taxon>
        <taxon>Ichneumonoidea</taxon>
        <taxon>Braconidae</taxon>
        <taxon>Microgastrinae</taxon>
        <taxon>Cotesia</taxon>
    </lineage>
</organism>
<feature type="compositionally biased region" description="Low complexity" evidence="4">
    <location>
        <begin position="1011"/>
        <end position="1032"/>
    </location>
</feature>
<evidence type="ECO:0000256" key="1">
    <source>
        <dbReference type="ARBA" id="ARBA00023015"/>
    </source>
</evidence>
<feature type="compositionally biased region" description="Basic and acidic residues" evidence="4">
    <location>
        <begin position="1108"/>
        <end position="1121"/>
    </location>
</feature>
<evidence type="ECO:0000256" key="4">
    <source>
        <dbReference type="SAM" id="MobiDB-lite"/>
    </source>
</evidence>
<feature type="compositionally biased region" description="Polar residues" evidence="4">
    <location>
        <begin position="647"/>
        <end position="657"/>
    </location>
</feature>
<keyword evidence="1" id="KW-0805">Transcription regulation</keyword>
<reference evidence="6" key="2">
    <citation type="submission" date="2021-04" db="EMBL/GenBank/DDBJ databases">
        <title>Genome-wide patterns of bracovirus chromosomal integration into multiple host tissues during parasitism.</title>
        <authorList>
            <person name="Chebbi M.A.C."/>
        </authorList>
    </citation>
    <scope>NUCLEOTIDE SEQUENCE</scope>
    <source>
        <tissue evidence="6">Whole body</tissue>
    </source>
</reference>
<dbReference type="GO" id="GO:0003712">
    <property type="term" value="F:transcription coregulator activity"/>
    <property type="evidence" value="ECO:0007669"/>
    <property type="project" value="TreeGrafter"/>
</dbReference>
<feature type="region of interest" description="Disordered" evidence="4">
    <location>
        <begin position="1108"/>
        <end position="1129"/>
    </location>
</feature>
<dbReference type="InterPro" id="IPR052435">
    <property type="entry name" value="YY1-Transcr_Regul"/>
</dbReference>
<comment type="caution">
    <text evidence="6">The sequence shown here is derived from an EMBL/GenBank/DDBJ whole genome shotgun (WGS) entry which is preliminary data.</text>
</comment>
<feature type="compositionally biased region" description="Basic and acidic residues" evidence="4">
    <location>
        <begin position="975"/>
        <end position="986"/>
    </location>
</feature>